<comment type="caution">
    <text evidence="2">The sequence shown here is derived from an EMBL/GenBank/DDBJ whole genome shotgun (WGS) entry which is preliminary data.</text>
</comment>
<evidence type="ECO:0000313" key="3">
    <source>
        <dbReference type="Proteomes" id="UP000005426"/>
    </source>
</evidence>
<dbReference type="AlphaFoldDB" id="G9P3S1"/>
<evidence type="ECO:0000313" key="2">
    <source>
        <dbReference type="EMBL" id="EHK43027.1"/>
    </source>
</evidence>
<sequence>MRLMKSWRNSFLHQCFFPLILFFATTMEKSSDERHSCGSISLTVFSFFPHLSLSLFSSGQHGGFEDEKGECLRADDVHFGRLIKGQGGAWEQRDKWCLFSKIKREPQLLFFFNFRTGANENKVVKLHLDSSTNFVSQPCDIP</sequence>
<gene>
    <name evidence="2" type="ORF">TRIATDRAFT_301005</name>
</gene>
<protein>
    <submittedName>
        <fullName evidence="2">Uncharacterized protein</fullName>
    </submittedName>
</protein>
<keyword evidence="1" id="KW-0732">Signal</keyword>
<dbReference type="HOGENOM" id="CLU_1816063_0_0_1"/>
<reference evidence="2 3" key="1">
    <citation type="journal article" date="2011" name="Genome Biol.">
        <title>Comparative genome sequence analysis underscores mycoparasitism as the ancestral life style of Trichoderma.</title>
        <authorList>
            <person name="Kubicek C.P."/>
            <person name="Herrera-Estrella A."/>
            <person name="Seidl-Seiboth V."/>
            <person name="Martinez D.A."/>
            <person name="Druzhinina I.S."/>
            <person name="Thon M."/>
            <person name="Zeilinger S."/>
            <person name="Casas-Flores S."/>
            <person name="Horwitz B.A."/>
            <person name="Mukherjee P.K."/>
            <person name="Mukherjee M."/>
            <person name="Kredics L."/>
            <person name="Alcaraz L.D."/>
            <person name="Aerts A."/>
            <person name="Antal Z."/>
            <person name="Atanasova L."/>
            <person name="Cervantes-Badillo M.G."/>
            <person name="Challacombe J."/>
            <person name="Chertkov O."/>
            <person name="McCluskey K."/>
            <person name="Coulpier F."/>
            <person name="Deshpande N."/>
            <person name="von Doehren H."/>
            <person name="Ebbole D.J."/>
            <person name="Esquivel-Naranjo E.U."/>
            <person name="Fekete E."/>
            <person name="Flipphi M."/>
            <person name="Glaser F."/>
            <person name="Gomez-Rodriguez E.Y."/>
            <person name="Gruber S."/>
            <person name="Han C."/>
            <person name="Henrissat B."/>
            <person name="Hermosa R."/>
            <person name="Hernandez-Onate M."/>
            <person name="Karaffa L."/>
            <person name="Kosti I."/>
            <person name="Le Crom S."/>
            <person name="Lindquist E."/>
            <person name="Lucas S."/>
            <person name="Luebeck M."/>
            <person name="Luebeck P.S."/>
            <person name="Margeot A."/>
            <person name="Metz B."/>
            <person name="Misra M."/>
            <person name="Nevalainen H."/>
            <person name="Omann M."/>
            <person name="Packer N."/>
            <person name="Perrone G."/>
            <person name="Uresti-Rivera E.E."/>
            <person name="Salamov A."/>
            <person name="Schmoll M."/>
            <person name="Seiboth B."/>
            <person name="Shapiro H."/>
            <person name="Sukno S."/>
            <person name="Tamayo-Ramos J.A."/>
            <person name="Tisch D."/>
            <person name="Wiest A."/>
            <person name="Wilkinson H.H."/>
            <person name="Zhang M."/>
            <person name="Coutinho P.M."/>
            <person name="Kenerley C.M."/>
            <person name="Monte E."/>
            <person name="Baker S.E."/>
            <person name="Grigoriev I.V."/>
        </authorList>
    </citation>
    <scope>NUCLEOTIDE SEQUENCE [LARGE SCALE GENOMIC DNA]</scope>
    <source>
        <strain evidence="3">ATCC 20476 / IMI 206040</strain>
    </source>
</reference>
<organism evidence="2 3">
    <name type="scientific">Hypocrea atroviridis (strain ATCC 20476 / IMI 206040)</name>
    <name type="common">Trichoderma atroviride</name>
    <dbReference type="NCBI Taxonomy" id="452589"/>
    <lineage>
        <taxon>Eukaryota</taxon>
        <taxon>Fungi</taxon>
        <taxon>Dikarya</taxon>
        <taxon>Ascomycota</taxon>
        <taxon>Pezizomycotina</taxon>
        <taxon>Sordariomycetes</taxon>
        <taxon>Hypocreomycetidae</taxon>
        <taxon>Hypocreales</taxon>
        <taxon>Hypocreaceae</taxon>
        <taxon>Trichoderma</taxon>
    </lineage>
</organism>
<name>G9P3S1_HYPAI</name>
<accession>G9P3S1</accession>
<feature type="chain" id="PRO_5003525526" evidence="1">
    <location>
        <begin position="28"/>
        <end position="142"/>
    </location>
</feature>
<proteinExistence type="predicted"/>
<feature type="signal peptide" evidence="1">
    <location>
        <begin position="1"/>
        <end position="27"/>
    </location>
</feature>
<dbReference type="Proteomes" id="UP000005426">
    <property type="component" value="Unassembled WGS sequence"/>
</dbReference>
<evidence type="ECO:0000256" key="1">
    <source>
        <dbReference type="SAM" id="SignalP"/>
    </source>
</evidence>
<dbReference type="EMBL" id="ABDG02000026">
    <property type="protein sequence ID" value="EHK43027.1"/>
    <property type="molecule type" value="Genomic_DNA"/>
</dbReference>
<keyword evidence="3" id="KW-1185">Reference proteome</keyword>